<sequence>MRQHIKLTLSRFPHSKLAFLCVFLLLMFLLPRLLSWLSATDYQPGAVPSGLFQVAVSSHTGKPFELVSLQEARSPALAGRTLWTQAARFSEGGGIREAEVRIVAQSPQGTLIETIDSDDDLTLTSRYRVTAGRIEPVSLQTFSPGHVMSGILLAIALSKLLFFVLHTLKPLSMSQANAPQEKP</sequence>
<keyword evidence="1" id="KW-0812">Transmembrane</keyword>
<protein>
    <submittedName>
        <fullName evidence="2">Uncharacterized protein</fullName>
    </submittedName>
</protein>
<feature type="transmembrane region" description="Helical" evidence="1">
    <location>
        <begin position="146"/>
        <end position="165"/>
    </location>
</feature>
<organism evidence="2 3">
    <name type="scientific">Leeia aquatica</name>
    <dbReference type="NCBI Taxonomy" id="2725557"/>
    <lineage>
        <taxon>Bacteria</taxon>
        <taxon>Pseudomonadati</taxon>
        <taxon>Pseudomonadota</taxon>
        <taxon>Betaproteobacteria</taxon>
        <taxon>Neisseriales</taxon>
        <taxon>Leeiaceae</taxon>
        <taxon>Leeia</taxon>
    </lineage>
</organism>
<keyword evidence="1" id="KW-1133">Transmembrane helix</keyword>
<dbReference type="RefSeq" id="WP_168875791.1">
    <property type="nucleotide sequence ID" value="NZ_JABAIM010000001.1"/>
</dbReference>
<dbReference type="AlphaFoldDB" id="A0A847RSH5"/>
<name>A0A847RSH5_9NEIS</name>
<dbReference type="EMBL" id="JABAIM010000001">
    <property type="protein sequence ID" value="NLR74160.1"/>
    <property type="molecule type" value="Genomic_DNA"/>
</dbReference>
<keyword evidence="1" id="KW-0472">Membrane</keyword>
<comment type="caution">
    <text evidence="2">The sequence shown here is derived from an EMBL/GenBank/DDBJ whole genome shotgun (WGS) entry which is preliminary data.</text>
</comment>
<reference evidence="2 3" key="1">
    <citation type="submission" date="2020-04" db="EMBL/GenBank/DDBJ databases">
        <title>Draft genome of Leeia sp. IMCC25680.</title>
        <authorList>
            <person name="Song J."/>
            <person name="Cho J.-C."/>
        </authorList>
    </citation>
    <scope>NUCLEOTIDE SEQUENCE [LARGE SCALE GENOMIC DNA]</scope>
    <source>
        <strain evidence="2 3">IMCC25680</strain>
    </source>
</reference>
<evidence type="ECO:0000256" key="1">
    <source>
        <dbReference type="SAM" id="Phobius"/>
    </source>
</evidence>
<gene>
    <name evidence="2" type="ORF">HF682_03205</name>
</gene>
<accession>A0A847RSH5</accession>
<evidence type="ECO:0000313" key="3">
    <source>
        <dbReference type="Proteomes" id="UP000587991"/>
    </source>
</evidence>
<evidence type="ECO:0000313" key="2">
    <source>
        <dbReference type="EMBL" id="NLR74160.1"/>
    </source>
</evidence>
<keyword evidence="3" id="KW-1185">Reference proteome</keyword>
<dbReference type="Proteomes" id="UP000587991">
    <property type="component" value="Unassembled WGS sequence"/>
</dbReference>
<proteinExistence type="predicted"/>